<dbReference type="PROSITE" id="PS01186">
    <property type="entry name" value="EGF_2"/>
    <property type="match status" value="1"/>
</dbReference>
<dbReference type="PANTHER" id="PTHR11319:SF35">
    <property type="entry name" value="OUTER MEMBRANE PROTEIN PMPC-RELATED"/>
    <property type="match status" value="1"/>
</dbReference>
<evidence type="ECO:0000259" key="3">
    <source>
        <dbReference type="PROSITE" id="PS01186"/>
    </source>
</evidence>
<feature type="transmembrane region" description="Helical" evidence="2">
    <location>
        <begin position="503"/>
        <end position="523"/>
    </location>
</feature>
<keyword evidence="2" id="KW-0812">Transmembrane</keyword>
<dbReference type="PANTHER" id="PTHR11319">
    <property type="entry name" value="G PROTEIN-COUPLED RECEPTOR-RELATED"/>
    <property type="match status" value="1"/>
</dbReference>
<feature type="transmembrane region" description="Helical" evidence="2">
    <location>
        <begin position="365"/>
        <end position="388"/>
    </location>
</feature>
<keyword evidence="2" id="KW-1133">Transmembrane helix</keyword>
<evidence type="ECO:0000256" key="2">
    <source>
        <dbReference type="SAM" id="Phobius"/>
    </source>
</evidence>
<dbReference type="InterPro" id="IPR011641">
    <property type="entry name" value="Tyr-kin_ephrin_A/B_rcpt-like"/>
</dbReference>
<dbReference type="InterPro" id="IPR009030">
    <property type="entry name" value="Growth_fac_rcpt_cys_sf"/>
</dbReference>
<dbReference type="Pfam" id="PF06011">
    <property type="entry name" value="TRP"/>
    <property type="match status" value="1"/>
</dbReference>
<dbReference type="AlphaFoldDB" id="A0A5B8MKZ1"/>
<feature type="transmembrane region" description="Helical" evidence="2">
    <location>
        <begin position="174"/>
        <end position="194"/>
    </location>
</feature>
<name>A0A5B8MKZ1_9CHLO</name>
<gene>
    <name evidence="4" type="ORF">A3770_05p36410</name>
</gene>
<dbReference type="Pfam" id="PF07699">
    <property type="entry name" value="Ephrin_rec_like"/>
    <property type="match status" value="1"/>
</dbReference>
<feature type="transmembrane region" description="Helical" evidence="2">
    <location>
        <begin position="310"/>
        <end position="334"/>
    </location>
</feature>
<dbReference type="SUPFAM" id="SSF57184">
    <property type="entry name" value="Growth factor receptor domain"/>
    <property type="match status" value="1"/>
</dbReference>
<feature type="transmembrane region" description="Helical" evidence="2">
    <location>
        <begin position="275"/>
        <end position="298"/>
    </location>
</feature>
<feature type="transmembrane region" description="Helical" evidence="2">
    <location>
        <begin position="439"/>
        <end position="457"/>
    </location>
</feature>
<feature type="compositionally biased region" description="Polar residues" evidence="1">
    <location>
        <begin position="773"/>
        <end position="782"/>
    </location>
</feature>
<dbReference type="OrthoDB" id="551156at2759"/>
<evidence type="ECO:0000313" key="5">
    <source>
        <dbReference type="Proteomes" id="UP000316726"/>
    </source>
</evidence>
<keyword evidence="5" id="KW-1185">Reference proteome</keyword>
<feature type="region of interest" description="Disordered" evidence="1">
    <location>
        <begin position="773"/>
        <end position="914"/>
    </location>
</feature>
<feature type="transmembrane region" description="Helical" evidence="2">
    <location>
        <begin position="412"/>
        <end position="433"/>
    </location>
</feature>
<accession>A0A5B8MKZ1</accession>
<reference evidence="4 5" key="1">
    <citation type="submission" date="2018-07" db="EMBL/GenBank/DDBJ databases">
        <title>The complete nuclear genome of the prasinophyte Chloropicon primus (CCMP1205).</title>
        <authorList>
            <person name="Pombert J.-F."/>
            <person name="Otis C."/>
            <person name="Turmel M."/>
            <person name="Lemieux C."/>
        </authorList>
    </citation>
    <scope>NUCLEOTIDE SEQUENCE [LARGE SCALE GENOMIC DNA]</scope>
    <source>
        <strain evidence="4 5">CCMP1205</strain>
    </source>
</reference>
<feature type="domain" description="EGF-like" evidence="3">
    <location>
        <begin position="10"/>
        <end position="25"/>
    </location>
</feature>
<feature type="compositionally biased region" description="Basic and acidic residues" evidence="1">
    <location>
        <begin position="670"/>
        <end position="679"/>
    </location>
</feature>
<dbReference type="CDD" id="cd00185">
    <property type="entry name" value="TNFRSF"/>
    <property type="match status" value="1"/>
</dbReference>
<evidence type="ECO:0000313" key="4">
    <source>
        <dbReference type="EMBL" id="QDZ21123.1"/>
    </source>
</evidence>
<dbReference type="InterPro" id="IPR000742">
    <property type="entry name" value="EGF"/>
</dbReference>
<feature type="region of interest" description="Disordered" evidence="1">
    <location>
        <begin position="669"/>
        <end position="688"/>
    </location>
</feature>
<feature type="transmembrane region" description="Helical" evidence="2">
    <location>
        <begin position="469"/>
        <end position="488"/>
    </location>
</feature>
<dbReference type="Proteomes" id="UP000316726">
    <property type="component" value="Chromosome 5"/>
</dbReference>
<dbReference type="Gene3D" id="2.10.50.10">
    <property type="entry name" value="Tumor Necrosis Factor Receptor, subunit A, domain 2"/>
    <property type="match status" value="1"/>
</dbReference>
<dbReference type="EMBL" id="CP031038">
    <property type="protein sequence ID" value="QDZ21123.1"/>
    <property type="molecule type" value="Genomic_DNA"/>
</dbReference>
<keyword evidence="2" id="KW-0472">Membrane</keyword>
<organism evidence="4 5">
    <name type="scientific">Chloropicon primus</name>
    <dbReference type="NCBI Taxonomy" id="1764295"/>
    <lineage>
        <taxon>Eukaryota</taxon>
        <taxon>Viridiplantae</taxon>
        <taxon>Chlorophyta</taxon>
        <taxon>Chloropicophyceae</taxon>
        <taxon>Chloropicales</taxon>
        <taxon>Chloropicaceae</taxon>
        <taxon>Chloropicon</taxon>
    </lineage>
</organism>
<feature type="compositionally biased region" description="Polar residues" evidence="1">
    <location>
        <begin position="886"/>
        <end position="899"/>
    </location>
</feature>
<sequence>MGSANTSISCQCAPGYFGSSLDNTCDLCPVGGYKDTPGDAVACMLCTSKLGEGATTPKQGSLSSEECVCGNGYYMHQGMCMPCEAGALCPGGDISSMIALPGFWRSDPASTSFFSCESPNGYTLCMGGASNHTGSGASGPLCREGHEGLLCSKCTKGYGKTYGVCAKCDSSFNASGIIFVLFAIFAFFALLYGLVFNNLRKATAHANSKDEESIALSVVKIVINWLQMASIASQVRVSSNDSMERFFQVQDVSNVSPFQFSSFNCMVQADYYSQFYSSLTIPPACVILGLCLTGIHFLKRTTKNIRFGDVFVMVSQMLWFFTYSMVSQILLGIFECRDLDRGVSVLSADLSVQCETSKHDSAVKLGYIFGLLYIVGIPLQVFAQLYWYRGNLADQSVKVRYMFLFHNYREELYWYECINMLRKIGLVMALVLLQEDLGTQVFTLSVISMTYLTLHAYIKPYTSQTLNELETGALFVTALTLSMCSFFYSNPTGTGNPMVETGLTWSVIVLSTCLLLWSLFLIGKGGLVAIRKKPAGGNSQLPSKISKEYLKNENAENCVGSPSQFKSLLSHDEGNLDSPSSSTQASVIANPLAKRQISGDGESTPLPSKVAKLKVKKSASDSHDDGILHSPSPSTEVRVMANPLAKRRISGDGESTPLPSKVAKLKVKKSASDSHDDGILHSPSPSTEVRVMANPLAKRRISGDGESTPLPSKVTKEWLKARTFVSESHSKKRDLIRQSKVINPLSKVQISGETSSSKVDDAGALPKSIMANSISSKGNAETSGRKSRVTTNPMSSKVDDAGALPKSIMTNSISSKGNAETSGRKSRVTTNPMSSKVDDAGALPKSIMTNSISSKGNAETSGRKSRVTTNPMSSKVDDAGALPKSIMTNSISSKGNAETSGRKSRVTTNPMSQL</sequence>
<proteinExistence type="predicted"/>
<feature type="compositionally biased region" description="Polar residues" evidence="1">
    <location>
        <begin position="847"/>
        <end position="860"/>
    </location>
</feature>
<dbReference type="SMART" id="SM01411">
    <property type="entry name" value="Ephrin_rec_like"/>
    <property type="match status" value="2"/>
</dbReference>
<evidence type="ECO:0000256" key="1">
    <source>
        <dbReference type="SAM" id="MobiDB-lite"/>
    </source>
</evidence>
<dbReference type="InterPro" id="IPR010308">
    <property type="entry name" value="TRP_C"/>
</dbReference>
<protein>
    <recommendedName>
        <fullName evidence="3">EGF-like domain-containing protein</fullName>
    </recommendedName>
</protein>
<feature type="compositionally biased region" description="Polar residues" evidence="1">
    <location>
        <begin position="808"/>
        <end position="821"/>
    </location>
</feature>